<proteinExistence type="predicted"/>
<protein>
    <recommendedName>
        <fullName evidence="1">DUF4062 domain-containing protein</fullName>
    </recommendedName>
</protein>
<accession>A0A6S4VB13</accession>
<dbReference type="EMBL" id="AP021936">
    <property type="protein sequence ID" value="BBQ48773.1"/>
    <property type="molecule type" value="Genomic_DNA"/>
</dbReference>
<dbReference type="Proteomes" id="UP000515758">
    <property type="component" value="Chromosome"/>
</dbReference>
<evidence type="ECO:0000259" key="1">
    <source>
        <dbReference type="Pfam" id="PF13271"/>
    </source>
</evidence>
<dbReference type="RefSeq" id="WP_098714771.1">
    <property type="nucleotide sequence ID" value="NZ_AP021936.1"/>
</dbReference>
<sequence>MDKRYQIFVSSTFRDLEEERKHIIQTLMEMDCIPAGMELFPAVDEEQWDFIKKVIDDCDYYLLLIGGRYGSLSPDGIGYTEMEYDYAVAKGMKVIALVHGEPDNLPQIKCEKDSTLQAKLEKFRAKVCTGRLVKFWKNLDQISGIVSLSLTKTIRTYPAVGWVRADLVADESSAKEILKLRDKIKELENVIENLKVRPEGLDNLSQGEDIVALDINYKANKKDDPSSATKKSYQISVELTWNNIFEYLSTSLIVENSEENLLDLLAECIERYCYEQITTYIQENHLKNIINRRAYKEDLRLVIVQFRALKLIELSTKKHPPSDNNVYWTLTPYGDQLMTELTALKRTF</sequence>
<organism evidence="2 3">
    <name type="scientific">Acinetobacter pittii</name>
    <name type="common">Acinetobacter genomosp. 3</name>
    <dbReference type="NCBI Taxonomy" id="48296"/>
    <lineage>
        <taxon>Bacteria</taxon>
        <taxon>Pseudomonadati</taxon>
        <taxon>Pseudomonadota</taxon>
        <taxon>Gammaproteobacteria</taxon>
        <taxon>Moraxellales</taxon>
        <taxon>Moraxellaceae</taxon>
        <taxon>Acinetobacter</taxon>
        <taxon>Acinetobacter calcoaceticus/baumannii complex</taxon>
    </lineage>
</organism>
<dbReference type="InterPro" id="IPR025139">
    <property type="entry name" value="DUF4062"/>
</dbReference>
<dbReference type="AlphaFoldDB" id="A0A6S4VB13"/>
<name>A0A6S4VB13_ACIPI</name>
<evidence type="ECO:0000313" key="3">
    <source>
        <dbReference type="Proteomes" id="UP000515758"/>
    </source>
</evidence>
<dbReference type="Pfam" id="PF13271">
    <property type="entry name" value="DUF4062"/>
    <property type="match status" value="1"/>
</dbReference>
<feature type="domain" description="DUF4062" evidence="1">
    <location>
        <begin position="6"/>
        <end position="87"/>
    </location>
</feature>
<gene>
    <name evidence="2" type="ORF">WP2W18E11_17710</name>
</gene>
<reference evidence="2 3" key="1">
    <citation type="submission" date="2019-12" db="EMBL/GenBank/DDBJ databases">
        <title>complete genome sequences of Acinetobacter pittii str. WP2-W18-ESBL-11 isolated from wastewater treatment plant effluent.</title>
        <authorList>
            <person name="Sekizuka T."/>
            <person name="Itokawa K."/>
            <person name="Yatsu K."/>
            <person name="Inamine Y."/>
            <person name="Kuroda M."/>
        </authorList>
    </citation>
    <scope>NUCLEOTIDE SEQUENCE [LARGE SCALE GENOMIC DNA]</scope>
    <source>
        <strain evidence="2 3">WP2-W18-ESBL-11</strain>
    </source>
</reference>
<evidence type="ECO:0000313" key="2">
    <source>
        <dbReference type="EMBL" id="BBQ48773.1"/>
    </source>
</evidence>